<protein>
    <submittedName>
        <fullName evidence="6">Sugar ABC transporter substrate-binding protein</fullName>
    </submittedName>
</protein>
<organism evidence="6 7">
    <name type="scientific">Kribbella ginsengisoli</name>
    <dbReference type="NCBI Taxonomy" id="363865"/>
    <lineage>
        <taxon>Bacteria</taxon>
        <taxon>Bacillati</taxon>
        <taxon>Actinomycetota</taxon>
        <taxon>Actinomycetes</taxon>
        <taxon>Propionibacteriales</taxon>
        <taxon>Kribbellaceae</taxon>
        <taxon>Kribbella</taxon>
    </lineage>
</organism>
<comment type="caution">
    <text evidence="6">The sequence shown here is derived from an EMBL/GenBank/DDBJ whole genome shotgun (WGS) entry which is preliminary data.</text>
</comment>
<evidence type="ECO:0000256" key="3">
    <source>
        <dbReference type="ARBA" id="ARBA00022729"/>
    </source>
</evidence>
<dbReference type="InterPro" id="IPR006059">
    <property type="entry name" value="SBP"/>
</dbReference>
<proteinExistence type="inferred from homology"/>
<dbReference type="RefSeq" id="WP_344847735.1">
    <property type="nucleotide sequence ID" value="NZ_BAABAA010000013.1"/>
</dbReference>
<comment type="similarity">
    <text evidence="1">Belongs to the bacterial solute-binding protein 1 family.</text>
</comment>
<keyword evidence="7" id="KW-1185">Reference proteome</keyword>
<evidence type="ECO:0000313" key="6">
    <source>
        <dbReference type="EMBL" id="GAA3588189.1"/>
    </source>
</evidence>
<gene>
    <name evidence="6" type="ORF">GCM10022235_68890</name>
</gene>
<dbReference type="PROSITE" id="PS51257">
    <property type="entry name" value="PROKAR_LIPOPROTEIN"/>
    <property type="match status" value="1"/>
</dbReference>
<evidence type="ECO:0000313" key="7">
    <source>
        <dbReference type="Proteomes" id="UP001501222"/>
    </source>
</evidence>
<dbReference type="PANTHER" id="PTHR30061">
    <property type="entry name" value="MALTOSE-BINDING PERIPLASMIC PROTEIN"/>
    <property type="match status" value="1"/>
</dbReference>
<evidence type="ECO:0000256" key="1">
    <source>
        <dbReference type="ARBA" id="ARBA00008520"/>
    </source>
</evidence>
<reference evidence="7" key="1">
    <citation type="journal article" date="2019" name="Int. J. Syst. Evol. Microbiol.">
        <title>The Global Catalogue of Microorganisms (GCM) 10K type strain sequencing project: providing services to taxonomists for standard genome sequencing and annotation.</title>
        <authorList>
            <consortium name="The Broad Institute Genomics Platform"/>
            <consortium name="The Broad Institute Genome Sequencing Center for Infectious Disease"/>
            <person name="Wu L."/>
            <person name="Ma J."/>
        </authorList>
    </citation>
    <scope>NUCLEOTIDE SEQUENCE [LARGE SCALE GENOMIC DNA]</scope>
    <source>
        <strain evidence="7">JCM 16928</strain>
    </source>
</reference>
<dbReference type="Pfam" id="PF01547">
    <property type="entry name" value="SBP_bac_1"/>
    <property type="match status" value="1"/>
</dbReference>
<feature type="chain" id="PRO_5045708046" evidence="5">
    <location>
        <begin position="19"/>
        <end position="420"/>
    </location>
</feature>
<keyword evidence="3 5" id="KW-0732">Signal</keyword>
<feature type="signal peptide" evidence="5">
    <location>
        <begin position="1"/>
        <end position="18"/>
    </location>
</feature>
<dbReference type="PANTHER" id="PTHR30061:SF50">
    <property type="entry name" value="MALTOSE_MALTODEXTRIN-BINDING PERIPLASMIC PROTEIN"/>
    <property type="match status" value="1"/>
</dbReference>
<accession>A0ABP6YR69</accession>
<dbReference type="Proteomes" id="UP001501222">
    <property type="component" value="Unassembled WGS sequence"/>
</dbReference>
<keyword evidence="2" id="KW-0813">Transport</keyword>
<dbReference type="SUPFAM" id="SSF53850">
    <property type="entry name" value="Periplasmic binding protein-like II"/>
    <property type="match status" value="1"/>
</dbReference>
<sequence>MRTSVNRILAPLAVLAVAASITSCGGSDEPSSSSSTVTVWMYPVIGDQKAGDAYWAQVEKDFEAANSGTDLKIEQQPWAERDQKLATAFSGGKGPDVVVLNPDQIPQYVANGSLSPVDKVIDPAKSNFLPGALNALTVDGKIYAAPIYHTVTTTIYNKKLLDKAGITTPPQTWDEIKAAAPKLKAAGVATLDYSASPSATMNLNFYPLLWQAGGSVFSEDGKKATFNEAPGVEALTFLTSLYNDGAIPKGALTNANLVADAPLGKQQVAMGFANTLADAKTVETTWGAGNVVIGLPLKNKKQVGFGLPGGLGVNAASKNVAGAEKFLSFMIDPKQVVSLGTASGFLSPRTDAKVPAKDAEAAKFADALQYAFPGQPNQAARQVNALLAVELQAALTGKKTPQQALDDAAKQANDLLSRQR</sequence>
<name>A0ABP6YR69_9ACTN</name>
<evidence type="ECO:0000256" key="4">
    <source>
        <dbReference type="SAM" id="MobiDB-lite"/>
    </source>
</evidence>
<dbReference type="EMBL" id="BAABAA010000013">
    <property type="protein sequence ID" value="GAA3588189.1"/>
    <property type="molecule type" value="Genomic_DNA"/>
</dbReference>
<evidence type="ECO:0000256" key="2">
    <source>
        <dbReference type="ARBA" id="ARBA00022448"/>
    </source>
</evidence>
<dbReference type="Gene3D" id="3.40.190.10">
    <property type="entry name" value="Periplasmic binding protein-like II"/>
    <property type="match status" value="1"/>
</dbReference>
<feature type="region of interest" description="Disordered" evidence="4">
    <location>
        <begin position="398"/>
        <end position="420"/>
    </location>
</feature>
<evidence type="ECO:0000256" key="5">
    <source>
        <dbReference type="SAM" id="SignalP"/>
    </source>
</evidence>